<keyword evidence="1" id="KW-0175">Coiled coil</keyword>
<evidence type="ECO:0000313" key="4">
    <source>
        <dbReference type="Proteomes" id="UP000004757"/>
    </source>
</evidence>
<feature type="chain" id="PRO_5003067184" description="Lipoprotein" evidence="2">
    <location>
        <begin position="29"/>
        <end position="493"/>
    </location>
</feature>
<keyword evidence="2" id="KW-0732">Signal</keyword>
<dbReference type="PROSITE" id="PS51257">
    <property type="entry name" value="PROKAR_LIPOPROTEIN"/>
    <property type="match status" value="1"/>
</dbReference>
<proteinExistence type="predicted"/>
<accession>D4XW78</accession>
<dbReference type="Proteomes" id="UP000004757">
    <property type="component" value="Unassembled WGS sequence"/>
</dbReference>
<dbReference type="eggNOG" id="ENOG5030NFI">
    <property type="taxonomic scope" value="Bacteria"/>
</dbReference>
<dbReference type="EMBL" id="ADNC01000023">
    <property type="protein sequence ID" value="EFF41397.1"/>
    <property type="molecule type" value="Genomic_DNA"/>
</dbReference>
<dbReference type="STRING" id="747682.MALL_0741"/>
<evidence type="ECO:0000256" key="1">
    <source>
        <dbReference type="SAM" id="Coils"/>
    </source>
</evidence>
<feature type="signal peptide" evidence="2">
    <location>
        <begin position="1"/>
        <end position="28"/>
    </location>
</feature>
<protein>
    <recommendedName>
        <fullName evidence="5">Lipoprotein</fullName>
    </recommendedName>
</protein>
<gene>
    <name evidence="3" type="ORF">MALL_0741</name>
</gene>
<reference evidence="3 4" key="1">
    <citation type="submission" date="2010-03" db="EMBL/GenBank/DDBJ databases">
        <authorList>
            <person name="Glass J.I."/>
            <person name="Benders G.A."/>
            <person name="Durkin A.S."/>
            <person name="Farmerie W.G."/>
            <person name="Hlavinka K."/>
            <person name="Hostetler J."/>
            <person name="Jackson J."/>
            <person name="May M.A."/>
            <person name="Miller R.H."/>
            <person name="Paralanov V."/>
            <person name="Radune D."/>
            <person name="Szczypinski B."/>
            <person name="Brown D.R."/>
        </authorList>
    </citation>
    <scope>NUCLEOTIDE SEQUENCE [LARGE SCALE GENOMIC DNA]</scope>
    <source>
        <strain evidence="3 4">A21JP2</strain>
    </source>
</reference>
<keyword evidence="4" id="KW-1185">Reference proteome</keyword>
<evidence type="ECO:0000313" key="3">
    <source>
        <dbReference type="EMBL" id="EFF41397.1"/>
    </source>
</evidence>
<comment type="caution">
    <text evidence="3">The sequence shown here is derived from an EMBL/GenBank/DDBJ whole genome shotgun (WGS) entry which is preliminary data.</text>
</comment>
<feature type="coiled-coil region" evidence="1">
    <location>
        <begin position="309"/>
        <end position="336"/>
    </location>
</feature>
<sequence length="493" mass="56301">MKNTKNKIAFLGSFLSLSALPLVTLSCAKEQETPKNFETKWDGYKAINAMSIGELEKFDNKKSLEFNPAHSQAIAQANSYYKNVLQVVEFVVNKNPQAKQLQDEILKQDQMNKYNLADLRLNLSFQIVKLLISQNQNNGLGLDEKHTKIFDDLIKTIEKVNSYTLWNENTFITTLAQRTLENYYNNSNKTIQDFVTKANTINQVETEKLIIDQQSIKNNEQLATEFTDKIFPLLREKAIYEWDENLGRVLYRQFDNNSLNYLVNNLGGKKVVLASNKENPVPSGISSSGALYIPDAKGKLGTIDPKVIIAEYKKALELSKKTKAEIEKKAEDKRSDEEKHKYAVSLEEIRYYEKLLKDLSQPEVWFDTNLLAPHLQHFDLVGKYILKFTVNKPLRSPRFPEINYGISSVVINGSQQKIFVKIEVATISGRIYPKSLAQFSTEWPVRTTNEKVISNDVYIIVDAEKFNASFNGSKNLDNVSNLNLDLSDIIELI</sequence>
<dbReference type="OrthoDB" id="9802472at2"/>
<dbReference type="AlphaFoldDB" id="D4XW78"/>
<dbReference type="RefSeq" id="WP_005683682.1">
    <property type="nucleotide sequence ID" value="NZ_ADNC01000023.1"/>
</dbReference>
<evidence type="ECO:0000256" key="2">
    <source>
        <dbReference type="SAM" id="SignalP"/>
    </source>
</evidence>
<evidence type="ECO:0008006" key="5">
    <source>
        <dbReference type="Google" id="ProtNLM"/>
    </source>
</evidence>
<name>D4XW78_9BACT</name>
<organism evidence="3 4">
    <name type="scientific">Mycoplasmopsis alligatoris A21JP2</name>
    <dbReference type="NCBI Taxonomy" id="747682"/>
    <lineage>
        <taxon>Bacteria</taxon>
        <taxon>Bacillati</taxon>
        <taxon>Mycoplasmatota</taxon>
        <taxon>Mycoplasmoidales</taxon>
        <taxon>Metamycoplasmataceae</taxon>
        <taxon>Mycoplasmopsis</taxon>
    </lineage>
</organism>